<feature type="compositionally biased region" description="Basic and acidic residues" evidence="1">
    <location>
        <begin position="52"/>
        <end position="67"/>
    </location>
</feature>
<feature type="region of interest" description="Disordered" evidence="1">
    <location>
        <begin position="48"/>
        <end position="67"/>
    </location>
</feature>
<dbReference type="AlphaFoldDB" id="A0A8X6V0E5"/>
<reference evidence="2" key="1">
    <citation type="submission" date="2020-08" db="EMBL/GenBank/DDBJ databases">
        <title>Multicomponent nature underlies the extraordinary mechanical properties of spider dragline silk.</title>
        <authorList>
            <person name="Kono N."/>
            <person name="Nakamura H."/>
            <person name="Mori M."/>
            <person name="Yoshida Y."/>
            <person name="Ohtoshi R."/>
            <person name="Malay A.D."/>
            <person name="Moran D.A.P."/>
            <person name="Tomita M."/>
            <person name="Numata K."/>
            <person name="Arakawa K."/>
        </authorList>
    </citation>
    <scope>NUCLEOTIDE SEQUENCE</scope>
</reference>
<accession>A0A8X6V0E5</accession>
<dbReference type="Proteomes" id="UP000887159">
    <property type="component" value="Unassembled WGS sequence"/>
</dbReference>
<dbReference type="EMBL" id="BMAU01021178">
    <property type="protein sequence ID" value="GFX94558.1"/>
    <property type="molecule type" value="Genomic_DNA"/>
</dbReference>
<comment type="caution">
    <text evidence="2">The sequence shown here is derived from an EMBL/GenBank/DDBJ whole genome shotgun (WGS) entry which is preliminary data.</text>
</comment>
<proteinExistence type="predicted"/>
<organism evidence="2 3">
    <name type="scientific">Trichonephila clavipes</name>
    <name type="common">Golden silk orbweaver</name>
    <name type="synonym">Nephila clavipes</name>
    <dbReference type="NCBI Taxonomy" id="2585209"/>
    <lineage>
        <taxon>Eukaryota</taxon>
        <taxon>Metazoa</taxon>
        <taxon>Ecdysozoa</taxon>
        <taxon>Arthropoda</taxon>
        <taxon>Chelicerata</taxon>
        <taxon>Arachnida</taxon>
        <taxon>Araneae</taxon>
        <taxon>Araneomorphae</taxon>
        <taxon>Entelegynae</taxon>
        <taxon>Araneoidea</taxon>
        <taxon>Nephilidae</taxon>
        <taxon>Trichonephila</taxon>
    </lineage>
</organism>
<evidence type="ECO:0000313" key="2">
    <source>
        <dbReference type="EMBL" id="GFX94558.1"/>
    </source>
</evidence>
<keyword evidence="3" id="KW-1185">Reference proteome</keyword>
<sequence length="67" mass="7507">MNKSQSCRPPHLVEGVYLGGMGDVRWEFSPGCTTSDKKSILVCFPKRKRDGAKHASKLEGQRDDNQK</sequence>
<protein>
    <submittedName>
        <fullName evidence="2">Uncharacterized protein</fullName>
    </submittedName>
</protein>
<name>A0A8X6V0E5_TRICX</name>
<evidence type="ECO:0000256" key="1">
    <source>
        <dbReference type="SAM" id="MobiDB-lite"/>
    </source>
</evidence>
<gene>
    <name evidence="2" type="ORF">TNCV_3087871</name>
</gene>
<evidence type="ECO:0000313" key="3">
    <source>
        <dbReference type="Proteomes" id="UP000887159"/>
    </source>
</evidence>